<gene>
    <name evidence="1" type="ORF">H7B67_26810</name>
</gene>
<evidence type="ECO:0000313" key="1">
    <source>
        <dbReference type="EMBL" id="MBB6637752.1"/>
    </source>
</evidence>
<dbReference type="Proteomes" id="UP000535838">
    <property type="component" value="Unassembled WGS sequence"/>
</dbReference>
<dbReference type="AlphaFoldDB" id="A0A841T2D3"/>
<keyword evidence="2" id="KW-1185">Reference proteome</keyword>
<sequence>MPFVKKHAALLALAVAVILVLGAAIDVDASKNGGIFSLKDISGSRKALDGVTIRGELSDGYQRTEFKLTDGRLDTHASWNGQPEWLGTSWTMRTGSKTIPGRFYNVQNEGGAFSLSSHDSDESGSSIGFFKVARVSPPLSFPEGVLYSNPLNYGVAVIGERVFYTVPAAAGVKGKGIIYEVNFYDWFGSNGMQSGEFASRAVVEYSLISEKDSDRGISVLGLEAVGDKLVLLTEEDETLRIRSYDSASGSLLGDARLPDFRADILPTNKSFYRASYLSDAEEQSNRLLLHFQNLSLTRPLLLSVNLTDGAEVETAVRMELGDEQEEDSFQGFTYARERNGKLYVVKTVREINEDLPGFYRLMLPLHAYIYVYEDSRLIYQGEFVTDLNDDSIELATRPDPSRGISEDPMRYRAFRNLAID</sequence>
<organism evidence="1 2">
    <name type="scientific">Cohnella thailandensis</name>
    <dbReference type="NCBI Taxonomy" id="557557"/>
    <lineage>
        <taxon>Bacteria</taxon>
        <taxon>Bacillati</taxon>
        <taxon>Bacillota</taxon>
        <taxon>Bacilli</taxon>
        <taxon>Bacillales</taxon>
        <taxon>Paenibacillaceae</taxon>
        <taxon>Cohnella</taxon>
    </lineage>
</organism>
<dbReference type="EMBL" id="JACJVQ010000024">
    <property type="protein sequence ID" value="MBB6637752.1"/>
    <property type="molecule type" value="Genomic_DNA"/>
</dbReference>
<comment type="caution">
    <text evidence="1">The sequence shown here is derived from an EMBL/GenBank/DDBJ whole genome shotgun (WGS) entry which is preliminary data.</text>
</comment>
<evidence type="ECO:0000313" key="2">
    <source>
        <dbReference type="Proteomes" id="UP000535838"/>
    </source>
</evidence>
<protein>
    <submittedName>
        <fullName evidence="1">Uncharacterized protein</fullName>
    </submittedName>
</protein>
<accession>A0A841T2D3</accession>
<name>A0A841T2D3_9BACL</name>
<reference evidence="1 2" key="1">
    <citation type="submission" date="2020-08" db="EMBL/GenBank/DDBJ databases">
        <title>Cohnella phylogeny.</title>
        <authorList>
            <person name="Dunlap C."/>
        </authorList>
    </citation>
    <scope>NUCLEOTIDE SEQUENCE [LARGE SCALE GENOMIC DNA]</scope>
    <source>
        <strain evidence="1 2">DSM 25241</strain>
    </source>
</reference>
<proteinExistence type="predicted"/>
<dbReference type="RefSeq" id="WP_185122955.1">
    <property type="nucleotide sequence ID" value="NZ_JACJVQ010000024.1"/>
</dbReference>